<protein>
    <submittedName>
        <fullName evidence="2">Uncharacterized protein</fullName>
    </submittedName>
</protein>
<feature type="compositionally biased region" description="Polar residues" evidence="1">
    <location>
        <begin position="64"/>
        <end position="75"/>
    </location>
</feature>
<reference evidence="2 3" key="1">
    <citation type="journal article" date="2017" name="Gigascience">
        <title>Draft genome of the honey bee ectoparasitic mite, Tropilaelaps mercedesae, is shaped by the parasitic life history.</title>
        <authorList>
            <person name="Dong X."/>
            <person name="Armstrong S.D."/>
            <person name="Xia D."/>
            <person name="Makepeace B.L."/>
            <person name="Darby A.C."/>
            <person name="Kadowaki T."/>
        </authorList>
    </citation>
    <scope>NUCLEOTIDE SEQUENCE [LARGE SCALE GENOMIC DNA]</scope>
    <source>
        <strain evidence="2">Wuxi-XJTLU</strain>
    </source>
</reference>
<comment type="caution">
    <text evidence="2">The sequence shown here is derived from an EMBL/GenBank/DDBJ whole genome shotgun (WGS) entry which is preliminary data.</text>
</comment>
<dbReference type="EMBL" id="MNPL01018654">
    <property type="protein sequence ID" value="OQR70057.1"/>
    <property type="molecule type" value="Genomic_DNA"/>
</dbReference>
<dbReference type="InParanoid" id="A0A1V9X938"/>
<dbReference type="Proteomes" id="UP000192247">
    <property type="component" value="Unassembled WGS sequence"/>
</dbReference>
<evidence type="ECO:0000313" key="3">
    <source>
        <dbReference type="Proteomes" id="UP000192247"/>
    </source>
</evidence>
<name>A0A1V9X938_9ACAR</name>
<keyword evidence="3" id="KW-1185">Reference proteome</keyword>
<dbReference type="AlphaFoldDB" id="A0A1V9X938"/>
<evidence type="ECO:0000313" key="2">
    <source>
        <dbReference type="EMBL" id="OQR70057.1"/>
    </source>
</evidence>
<proteinExistence type="predicted"/>
<organism evidence="2 3">
    <name type="scientific">Tropilaelaps mercedesae</name>
    <dbReference type="NCBI Taxonomy" id="418985"/>
    <lineage>
        <taxon>Eukaryota</taxon>
        <taxon>Metazoa</taxon>
        <taxon>Ecdysozoa</taxon>
        <taxon>Arthropoda</taxon>
        <taxon>Chelicerata</taxon>
        <taxon>Arachnida</taxon>
        <taxon>Acari</taxon>
        <taxon>Parasitiformes</taxon>
        <taxon>Mesostigmata</taxon>
        <taxon>Gamasina</taxon>
        <taxon>Dermanyssoidea</taxon>
        <taxon>Laelapidae</taxon>
        <taxon>Tropilaelaps</taxon>
    </lineage>
</organism>
<evidence type="ECO:0000256" key="1">
    <source>
        <dbReference type="SAM" id="MobiDB-lite"/>
    </source>
</evidence>
<sequence>MCVSVSTHPQQPQILREMLLDPFRHFFNKPSTDSSSSLRRNATRLSIRAKDRSLSRTLDRDRSGYSSRTSDAAQVPLNRSSRWMSDKFRERRTFFGHVIIVCQQRVKRPSIALRVCARAEKPSQGGLHPENLEPPVGFRRSDNDLYSAVDVKKTHLCGDRRVGPVGPVQPSAGEGHRPFSVLVSLRRVVKFPDQTSDRPVDGGEAARVMRRSLPEHRLTLRSAFASRCETTTDTCEPRCLKPRCSLRGGHSAVWPLRGGSTDHAEPLRVTRSHRLAERWQRNEQQLPRENVDDDEGFTGRRTTAENNCEWMNVGPVSFDSDILTGGGGVFARRRLAWSSSYEGRLHRTAMLGHAHVSASAFDVRVPVSTCSRARTTTTSHAEVGGQFNMSNRTRRGDATFFVQPWIQLAVAFEEASAS</sequence>
<feature type="region of interest" description="Disordered" evidence="1">
    <location>
        <begin position="56"/>
        <end position="75"/>
    </location>
</feature>
<accession>A0A1V9X938</accession>
<gene>
    <name evidence="2" type="ORF">BIW11_04227</name>
</gene>